<dbReference type="EMBL" id="CANHGI010000001">
    <property type="protein sequence ID" value="CAI5440303.1"/>
    <property type="molecule type" value="Genomic_DNA"/>
</dbReference>
<comment type="caution">
    <text evidence="2">The sequence shown here is derived from an EMBL/GenBank/DDBJ whole genome shotgun (WGS) entry which is preliminary data.</text>
</comment>
<dbReference type="PANTHER" id="PTHR47753:SF4">
    <property type="entry name" value="C-TYPE LECTIN DOMAIN-CONTAINING PROTEIN"/>
    <property type="match status" value="1"/>
</dbReference>
<reference evidence="2" key="1">
    <citation type="submission" date="2022-11" db="EMBL/GenBank/DDBJ databases">
        <authorList>
            <person name="Kikuchi T."/>
        </authorList>
    </citation>
    <scope>NUCLEOTIDE SEQUENCE</scope>
    <source>
        <strain evidence="2">PS1010</strain>
    </source>
</reference>
<feature type="signal peptide" evidence="1">
    <location>
        <begin position="1"/>
        <end position="19"/>
    </location>
</feature>
<keyword evidence="1" id="KW-0732">Signal</keyword>
<feature type="chain" id="PRO_5040156885" description="C-type lectin domain-containing protein" evidence="1">
    <location>
        <begin position="20"/>
        <end position="262"/>
    </location>
</feature>
<dbReference type="AlphaFoldDB" id="A0A9P1MVG9"/>
<dbReference type="Gene3D" id="3.10.100.10">
    <property type="entry name" value="Mannose-Binding Protein A, subunit A"/>
    <property type="match status" value="1"/>
</dbReference>
<dbReference type="PANTHER" id="PTHR47753">
    <property type="entry name" value="C-TYPE LECTIN-RELATED"/>
    <property type="match status" value="1"/>
</dbReference>
<organism evidence="2 3">
    <name type="scientific">Caenorhabditis angaria</name>
    <dbReference type="NCBI Taxonomy" id="860376"/>
    <lineage>
        <taxon>Eukaryota</taxon>
        <taxon>Metazoa</taxon>
        <taxon>Ecdysozoa</taxon>
        <taxon>Nematoda</taxon>
        <taxon>Chromadorea</taxon>
        <taxon>Rhabditida</taxon>
        <taxon>Rhabditina</taxon>
        <taxon>Rhabditomorpha</taxon>
        <taxon>Rhabditoidea</taxon>
        <taxon>Rhabditidae</taxon>
        <taxon>Peloderinae</taxon>
        <taxon>Caenorhabditis</taxon>
    </lineage>
</organism>
<sequence length="262" mass="30412">MKFIKNLLLLLVFIKCSLQQIQDPSFQRYCQRFNQPLTRYEIRSEGEAIPNPVGDRCTVSMDFPARDDKEAEIYCERWGMFVLVEAKADGNRVSCTYENVYECKDNFDQIRGMCYKKFHTLQNYTEAEEECKKSHAGAEILKLHSKHQSELLEAFFGDTLKMYFLQPDKTLEQSSQFVADESNDPNSNYVITYTYSIHYDVGPNTILKLNENVKAFAMCMYQPPETILSFAVKAKKLAKYYYPTQLVGAMGVWRTSSHYTPT</sequence>
<dbReference type="InterPro" id="IPR016187">
    <property type="entry name" value="CTDL_fold"/>
</dbReference>
<proteinExistence type="predicted"/>
<gene>
    <name evidence="2" type="ORF">CAMP_LOCUS2940</name>
</gene>
<evidence type="ECO:0000313" key="3">
    <source>
        <dbReference type="Proteomes" id="UP001152747"/>
    </source>
</evidence>
<dbReference type="Proteomes" id="UP001152747">
    <property type="component" value="Unassembled WGS sequence"/>
</dbReference>
<protein>
    <recommendedName>
        <fullName evidence="4">C-type lectin domain-containing protein</fullName>
    </recommendedName>
</protein>
<keyword evidence="3" id="KW-1185">Reference proteome</keyword>
<dbReference type="SUPFAM" id="SSF56436">
    <property type="entry name" value="C-type lectin-like"/>
    <property type="match status" value="1"/>
</dbReference>
<evidence type="ECO:0000256" key="1">
    <source>
        <dbReference type="SAM" id="SignalP"/>
    </source>
</evidence>
<accession>A0A9P1MVG9</accession>
<evidence type="ECO:0008006" key="4">
    <source>
        <dbReference type="Google" id="ProtNLM"/>
    </source>
</evidence>
<dbReference type="InterPro" id="IPR016186">
    <property type="entry name" value="C-type_lectin-like/link_sf"/>
</dbReference>
<evidence type="ECO:0000313" key="2">
    <source>
        <dbReference type="EMBL" id="CAI5440303.1"/>
    </source>
</evidence>
<name>A0A9P1MVG9_9PELO</name>